<organism evidence="1 2">
    <name type="scientific">Pantoea brenneri</name>
    <dbReference type="NCBI Taxonomy" id="472694"/>
    <lineage>
        <taxon>Bacteria</taxon>
        <taxon>Pseudomonadati</taxon>
        <taxon>Pseudomonadota</taxon>
        <taxon>Gammaproteobacteria</taxon>
        <taxon>Enterobacterales</taxon>
        <taxon>Erwiniaceae</taxon>
        <taxon>Pantoea</taxon>
    </lineage>
</organism>
<protein>
    <recommendedName>
        <fullName evidence="3">Transposase</fullName>
    </recommendedName>
</protein>
<dbReference type="AlphaFoldDB" id="A0AAX3J3G1"/>
<evidence type="ECO:0000313" key="2">
    <source>
        <dbReference type="Proteomes" id="UP000433737"/>
    </source>
</evidence>
<dbReference type="Proteomes" id="UP000433737">
    <property type="component" value="Unassembled WGS sequence"/>
</dbReference>
<evidence type="ECO:0000313" key="1">
    <source>
        <dbReference type="EMBL" id="VXB44606.1"/>
    </source>
</evidence>
<sequence length="57" mass="6820">MPQGFRQRLNTWRMNAVIVAEQYPHFVLTFFYSTGRRDWTRLNCMATGEDRTAIFAF</sequence>
<reference evidence="1 2" key="1">
    <citation type="submission" date="2019-10" db="EMBL/GenBank/DDBJ databases">
        <authorList>
            <person name="Karimi E."/>
        </authorList>
    </citation>
    <scope>NUCLEOTIDE SEQUENCE [LARGE SCALE GENOMIC DNA]</scope>
    <source>
        <strain evidence="1">Pantoea sp. 111</strain>
    </source>
</reference>
<comment type="caution">
    <text evidence="1">The sequence shown here is derived from an EMBL/GenBank/DDBJ whole genome shotgun (WGS) entry which is preliminary data.</text>
</comment>
<proteinExistence type="predicted"/>
<name>A0AAX3J3G1_9GAMM</name>
<dbReference type="EMBL" id="CABWMH010000006">
    <property type="protein sequence ID" value="VXB44606.1"/>
    <property type="molecule type" value="Genomic_DNA"/>
</dbReference>
<accession>A0AAX3J3G1</accession>
<gene>
    <name evidence="1" type="ORF">PANT111_140168</name>
</gene>
<evidence type="ECO:0008006" key="3">
    <source>
        <dbReference type="Google" id="ProtNLM"/>
    </source>
</evidence>